<comment type="caution">
    <text evidence="1">The sequence shown here is derived from an EMBL/GenBank/DDBJ whole genome shotgun (WGS) entry which is preliminary data.</text>
</comment>
<dbReference type="GeneID" id="92032312"/>
<gene>
    <name evidence="1" type="ORF">J3D65DRAFT_616056</name>
</gene>
<evidence type="ECO:0000313" key="1">
    <source>
        <dbReference type="EMBL" id="KAK7540664.1"/>
    </source>
</evidence>
<dbReference type="PANTHER" id="PTHR34071:SF2">
    <property type="entry name" value="FLAVIN-NUCLEOTIDE-BINDING PROTEIN"/>
    <property type="match status" value="1"/>
</dbReference>
<organism evidence="1 2">
    <name type="scientific">Phyllosticta citribraziliensis</name>
    <dbReference type="NCBI Taxonomy" id="989973"/>
    <lineage>
        <taxon>Eukaryota</taxon>
        <taxon>Fungi</taxon>
        <taxon>Dikarya</taxon>
        <taxon>Ascomycota</taxon>
        <taxon>Pezizomycotina</taxon>
        <taxon>Dothideomycetes</taxon>
        <taxon>Dothideomycetes incertae sedis</taxon>
        <taxon>Botryosphaeriales</taxon>
        <taxon>Phyllostictaceae</taxon>
        <taxon>Phyllosticta</taxon>
    </lineage>
</organism>
<accession>A0ABR1M101</accession>
<dbReference type="RefSeq" id="XP_066657595.1">
    <property type="nucleotide sequence ID" value="XM_066799406.1"/>
</dbReference>
<dbReference type="InterPro" id="IPR012349">
    <property type="entry name" value="Split_barrel_FMN-bd"/>
</dbReference>
<dbReference type="Proteomes" id="UP001360953">
    <property type="component" value="Unassembled WGS sequence"/>
</dbReference>
<proteinExistence type="predicted"/>
<evidence type="ECO:0008006" key="3">
    <source>
        <dbReference type="Google" id="ProtNLM"/>
    </source>
</evidence>
<name>A0ABR1M101_9PEZI</name>
<protein>
    <recommendedName>
        <fullName evidence="3">Flavin-nucleotide-binding protein</fullName>
    </recommendedName>
</protein>
<reference evidence="1 2" key="1">
    <citation type="submission" date="2024-04" db="EMBL/GenBank/DDBJ databases">
        <title>Phyllosticta paracitricarpa is synonymous to the EU quarantine fungus P. citricarpa based on phylogenomic analyses.</title>
        <authorList>
            <consortium name="Lawrence Berkeley National Laboratory"/>
            <person name="Van ingen-buijs V.A."/>
            <person name="Van westerhoven A.C."/>
            <person name="Haridas S."/>
            <person name="Skiadas P."/>
            <person name="Martin F."/>
            <person name="Groenewald J.Z."/>
            <person name="Crous P.W."/>
            <person name="Seidl M.F."/>
        </authorList>
    </citation>
    <scope>NUCLEOTIDE SEQUENCE [LARGE SCALE GENOMIC DNA]</scope>
    <source>
        <strain evidence="1 2">CPC 17464</strain>
    </source>
</reference>
<dbReference type="Pfam" id="PF12900">
    <property type="entry name" value="Pyridox_ox_2"/>
    <property type="match status" value="1"/>
</dbReference>
<keyword evidence="2" id="KW-1185">Reference proteome</keyword>
<evidence type="ECO:0000313" key="2">
    <source>
        <dbReference type="Proteomes" id="UP001360953"/>
    </source>
</evidence>
<dbReference type="InterPro" id="IPR024747">
    <property type="entry name" value="Pyridox_Oxase-rel"/>
</dbReference>
<sequence>MADTAYTKETRNTVRRHRERGQYDFATVHSIVNQASILHVSFLPTDPLEDPFPTILPMIGSVGLFSNPDNDPGAQPLDLYIHGHSASRLMRLPTAQGLEQVPVCVAATMLDGIKLALTPFNHSCNYRSAVLHGYASIVTDEAEKSWALALITDGLVPDRWDNSRVPPTKAEMTSTTVLKVSVVSASAKVNSGEPGDDRKDLKDDAVTSSVWTGVLPVHEQIGAPQPSSTNKVAKVPQYLDQWWQAENTKRETYAHDASRPK</sequence>
<dbReference type="Gene3D" id="2.30.110.10">
    <property type="entry name" value="Electron Transport, Fmn-binding Protein, Chain A"/>
    <property type="match status" value="1"/>
</dbReference>
<dbReference type="EMBL" id="JBBPEH010000003">
    <property type="protein sequence ID" value="KAK7540664.1"/>
    <property type="molecule type" value="Genomic_DNA"/>
</dbReference>
<dbReference type="SUPFAM" id="SSF50475">
    <property type="entry name" value="FMN-binding split barrel"/>
    <property type="match status" value="1"/>
</dbReference>
<dbReference type="PANTHER" id="PTHR34071">
    <property type="entry name" value="5-NITROIMIDAZOLE ANTIBIOTICS RESISTANCE PROTEIN, NIMA-FAMILY-RELATED PROTEIN-RELATED"/>
    <property type="match status" value="1"/>
</dbReference>